<evidence type="ECO:0000313" key="3">
    <source>
        <dbReference type="EMBL" id="GAA1976591.1"/>
    </source>
</evidence>
<gene>
    <name evidence="3" type="ORF">GCM10009754_60330</name>
</gene>
<dbReference type="Pfam" id="PF07905">
    <property type="entry name" value="PucR"/>
    <property type="match status" value="1"/>
</dbReference>
<comment type="caution">
    <text evidence="3">The sequence shown here is derived from an EMBL/GenBank/DDBJ whole genome shotgun (WGS) entry which is preliminary data.</text>
</comment>
<organism evidence="3 4">
    <name type="scientific">Amycolatopsis minnesotensis</name>
    <dbReference type="NCBI Taxonomy" id="337894"/>
    <lineage>
        <taxon>Bacteria</taxon>
        <taxon>Bacillati</taxon>
        <taxon>Actinomycetota</taxon>
        <taxon>Actinomycetes</taxon>
        <taxon>Pseudonocardiales</taxon>
        <taxon>Pseudonocardiaceae</taxon>
        <taxon>Amycolatopsis</taxon>
    </lineage>
</organism>
<evidence type="ECO:0000259" key="1">
    <source>
        <dbReference type="Pfam" id="PF07905"/>
    </source>
</evidence>
<feature type="domain" description="PucR C-terminal helix-turn-helix" evidence="2">
    <location>
        <begin position="411"/>
        <end position="469"/>
    </location>
</feature>
<dbReference type="InterPro" id="IPR051448">
    <property type="entry name" value="CdaR-like_regulators"/>
</dbReference>
<reference evidence="3 4" key="1">
    <citation type="journal article" date="2019" name="Int. J. Syst. Evol. Microbiol.">
        <title>The Global Catalogue of Microorganisms (GCM) 10K type strain sequencing project: providing services to taxonomists for standard genome sequencing and annotation.</title>
        <authorList>
            <consortium name="The Broad Institute Genomics Platform"/>
            <consortium name="The Broad Institute Genome Sequencing Center for Infectious Disease"/>
            <person name="Wu L."/>
            <person name="Ma J."/>
        </authorList>
    </citation>
    <scope>NUCLEOTIDE SEQUENCE [LARGE SCALE GENOMIC DNA]</scope>
    <source>
        <strain evidence="3 4">JCM 14545</strain>
    </source>
</reference>
<dbReference type="Proteomes" id="UP001501116">
    <property type="component" value="Unassembled WGS sequence"/>
</dbReference>
<dbReference type="PANTHER" id="PTHR33744:SF17">
    <property type="entry name" value="CONSERVED PROTEIN"/>
    <property type="match status" value="1"/>
</dbReference>
<keyword evidence="4" id="KW-1185">Reference proteome</keyword>
<dbReference type="InterPro" id="IPR042070">
    <property type="entry name" value="PucR_C-HTH_sf"/>
</dbReference>
<evidence type="ECO:0000259" key="2">
    <source>
        <dbReference type="Pfam" id="PF13556"/>
    </source>
</evidence>
<dbReference type="RefSeq" id="WP_344426387.1">
    <property type="nucleotide sequence ID" value="NZ_BAAANN010000028.1"/>
</dbReference>
<dbReference type="Gene3D" id="1.10.10.2840">
    <property type="entry name" value="PucR C-terminal helix-turn-helix domain"/>
    <property type="match status" value="1"/>
</dbReference>
<dbReference type="InterPro" id="IPR025736">
    <property type="entry name" value="PucR_C-HTH_dom"/>
</dbReference>
<protein>
    <submittedName>
        <fullName evidence="3">PucR family transcriptional regulator</fullName>
    </submittedName>
</protein>
<sequence>MTAVKTLLEIPELRLRLRSGSAFLDREVTRIYGTELADPGRYLSAGELVLSGLLWWRAPGDAEPFVAALGQAGSAALAASGADSGGIPGDLVEACERHRIPLLEVPPDLSFAVVTERVVLALAADRRKLSAAADEPPETLLGIGAEELGVPCWLVSGSGRVVASAGPDLPAPRAFVERYALVREAFSDGAYAVRPIAGGAALPWLLVVKGETGPVGEELAVLIGAARARADRVNTTAGPLIAVLARATASEPELASAFGGTDLPADAELRVVIARAPGGLARELLADLVTGSAVFGERDGEAWAIVETAGAWPADWATGAAAAVSTVELLVTGSVRIGLSGATSLAGLRGAAQEARHAVDAARRGHPVVSAEELNVASLLVAGAPDELRATIRRRVLGPLLAHDEAQRGDLVHTVRTFLKCNGSPAQAAKELHVHVNTLRYRIAKAGELLGTDLTDFTSQVEIHLALLAE</sequence>
<accession>A0ABN2RXL1</accession>
<dbReference type="PANTHER" id="PTHR33744">
    <property type="entry name" value="CARBOHYDRATE DIACID REGULATOR"/>
    <property type="match status" value="1"/>
</dbReference>
<evidence type="ECO:0000313" key="4">
    <source>
        <dbReference type="Proteomes" id="UP001501116"/>
    </source>
</evidence>
<name>A0ABN2RXL1_9PSEU</name>
<dbReference type="Pfam" id="PF13556">
    <property type="entry name" value="HTH_30"/>
    <property type="match status" value="1"/>
</dbReference>
<feature type="domain" description="Purine catabolism PurC-like" evidence="1">
    <location>
        <begin position="7"/>
        <end position="121"/>
    </location>
</feature>
<proteinExistence type="predicted"/>
<dbReference type="EMBL" id="BAAANN010000028">
    <property type="protein sequence ID" value="GAA1976591.1"/>
    <property type="molecule type" value="Genomic_DNA"/>
</dbReference>
<dbReference type="InterPro" id="IPR012914">
    <property type="entry name" value="PucR_dom"/>
</dbReference>